<comment type="caution">
    <text evidence="1">The sequence shown here is derived from an EMBL/GenBank/DDBJ whole genome shotgun (WGS) entry which is preliminary data.</text>
</comment>
<accession>A0A0F3IFP8</accession>
<evidence type="ECO:0000313" key="2">
    <source>
        <dbReference type="Proteomes" id="UP000033684"/>
    </source>
</evidence>
<dbReference type="SUPFAM" id="SSF53756">
    <property type="entry name" value="UDP-Glycosyltransferase/glycogen phosphorylase"/>
    <property type="match status" value="1"/>
</dbReference>
<name>A0A0F3IFP8_9GAMM</name>
<evidence type="ECO:0008006" key="3">
    <source>
        <dbReference type="Google" id="ProtNLM"/>
    </source>
</evidence>
<dbReference type="EMBL" id="LAJX01000207">
    <property type="protein sequence ID" value="KJV05561.1"/>
    <property type="molecule type" value="Genomic_DNA"/>
</dbReference>
<dbReference type="Gene3D" id="3.40.50.2000">
    <property type="entry name" value="Glycogen Phosphorylase B"/>
    <property type="match status" value="1"/>
</dbReference>
<sequence>MWSGQDLTGKTVLLNLEGGLGDQICNARFATNLAGLGAKVILSGDASLASTLMQIDGVTAYAESTCAGGVYHDYYVPSMSAALLLGLEYSDLSGKPYLPCAERKRGEVLRVGLRWSGNPQFEHEQHRRFDPELMFSLTRIHGVEFVSLQRDSDVVIPDIIEQLDLSTWDATRQVIESCDLVISSCTSVAHMSAAMGKATWVIVPILPYYLWALPGELSPWYDLVRLFRQTKKGCWKNVFDSIYVELEKHKTTTTFPLNQTL</sequence>
<dbReference type="AlphaFoldDB" id="A0A0F3IFP8"/>
<protein>
    <recommendedName>
        <fullName evidence="3">Glycosyltransferase</fullName>
    </recommendedName>
</protein>
<dbReference type="RefSeq" id="WP_204369198.1">
    <property type="nucleotide sequence ID" value="NZ_LAJX01000207.1"/>
</dbReference>
<evidence type="ECO:0000313" key="1">
    <source>
        <dbReference type="EMBL" id="KJV05561.1"/>
    </source>
</evidence>
<organism evidence="1 2">
    <name type="scientific">Methylocucumis oryzae</name>
    <dbReference type="NCBI Taxonomy" id="1632867"/>
    <lineage>
        <taxon>Bacteria</taxon>
        <taxon>Pseudomonadati</taxon>
        <taxon>Pseudomonadota</taxon>
        <taxon>Gammaproteobacteria</taxon>
        <taxon>Methylococcales</taxon>
        <taxon>Methylococcaceae</taxon>
        <taxon>Methylocucumis</taxon>
    </lineage>
</organism>
<reference evidence="1 2" key="2">
    <citation type="journal article" date="2016" name="Microb. Ecol.">
        <title>Genome Characteristics of a Novel Type I Methanotroph (Sn10-6) Isolated from a Flooded Indian Rice Field.</title>
        <authorList>
            <person name="Rahalkar M.C."/>
            <person name="Pandit P.S."/>
            <person name="Dhakephalkar P.K."/>
            <person name="Pore S."/>
            <person name="Arora P."/>
            <person name="Kapse N."/>
        </authorList>
    </citation>
    <scope>NUCLEOTIDE SEQUENCE [LARGE SCALE GENOMIC DNA]</scope>
    <source>
        <strain evidence="1 2">Sn10-6</strain>
    </source>
</reference>
<dbReference type="Proteomes" id="UP000033684">
    <property type="component" value="Unassembled WGS sequence"/>
</dbReference>
<gene>
    <name evidence="1" type="ORF">VZ94_17325</name>
</gene>
<reference evidence="2" key="1">
    <citation type="submission" date="2015-03" db="EMBL/GenBank/DDBJ databases">
        <title>Draft genome sequence of a novel methanotroph (Sn10-6) isolated from flooded ricefield rhizosphere in India.</title>
        <authorList>
            <person name="Pandit P.S."/>
            <person name="Pore S.D."/>
            <person name="Arora P."/>
            <person name="Kapse N.G."/>
            <person name="Dhakephalkar P.K."/>
            <person name="Rahalkar M.C."/>
        </authorList>
    </citation>
    <scope>NUCLEOTIDE SEQUENCE [LARGE SCALE GENOMIC DNA]</scope>
    <source>
        <strain evidence="2">Sn10-6</strain>
    </source>
</reference>
<keyword evidence="2" id="KW-1185">Reference proteome</keyword>
<proteinExistence type="predicted"/>